<protein>
    <submittedName>
        <fullName evidence="14">Alkane 1-monooxygenase</fullName>
    </submittedName>
</protein>
<dbReference type="EMBL" id="BNCH01000004">
    <property type="protein sequence ID" value="GHE99523.1"/>
    <property type="molecule type" value="Genomic_DNA"/>
</dbReference>
<dbReference type="InterPro" id="IPR033885">
    <property type="entry name" value="AlkB/XylM"/>
</dbReference>
<comment type="subcellular location">
    <subcellularLocation>
        <location evidence="1">Cell inner membrane</location>
        <topology evidence="1">Multi-pass membrane protein</topology>
    </subcellularLocation>
</comment>
<dbReference type="Proteomes" id="UP000609802">
    <property type="component" value="Unassembled WGS sequence"/>
</dbReference>
<feature type="transmembrane region" description="Helical" evidence="12">
    <location>
        <begin position="73"/>
        <end position="91"/>
    </location>
</feature>
<sequence length="360" mass="39804">MSGQPTHPLRLFAIASLTPVVLIALAATFGGWFAAVALIYMTLLVYGLDAMIARITPPLDEEDTAQGADRLSALLALSHFGLLGLVVFSLGGGMQHSLAATACTFLAAGLFFGQVSNANAHELIHRSDRALHGLGRWVYISLLFGHHASAHPKVHHRWVATPDDPNTAQEGESFYDFAPRAWIGSFVAGYEMEKQDLARRQRWGVHPYYIYVAGAIVMMVAALWIGGIAGFLVYLLLCLHAQMQLLLSDYVQHYGLLRDKRPDGDFAPVGVEHSWNAPHWFSSHLMLNAPRHSDHHDHPMRRYPALSLPDAQTAPILPYSLPMMATIALIPPLWDRVMGRALRKWRSRSAPQAEMATTHS</sequence>
<evidence type="ECO:0000259" key="13">
    <source>
        <dbReference type="Pfam" id="PF00487"/>
    </source>
</evidence>
<evidence type="ECO:0000256" key="3">
    <source>
        <dbReference type="ARBA" id="ARBA00022475"/>
    </source>
</evidence>
<evidence type="ECO:0000256" key="11">
    <source>
        <dbReference type="ARBA" id="ARBA00023136"/>
    </source>
</evidence>
<evidence type="ECO:0000256" key="8">
    <source>
        <dbReference type="ARBA" id="ARBA00023002"/>
    </source>
</evidence>
<evidence type="ECO:0000256" key="1">
    <source>
        <dbReference type="ARBA" id="ARBA00004429"/>
    </source>
</evidence>
<reference evidence="15" key="1">
    <citation type="journal article" date="2019" name="Int. J. Syst. Evol. Microbiol.">
        <title>The Global Catalogue of Microorganisms (GCM) 10K type strain sequencing project: providing services to taxonomists for standard genome sequencing and annotation.</title>
        <authorList>
            <consortium name="The Broad Institute Genomics Platform"/>
            <consortium name="The Broad Institute Genome Sequencing Center for Infectious Disease"/>
            <person name="Wu L."/>
            <person name="Ma J."/>
        </authorList>
    </citation>
    <scope>NUCLEOTIDE SEQUENCE [LARGE SCALE GENOMIC DNA]</scope>
    <source>
        <strain evidence="15">KCTC 42443</strain>
    </source>
</reference>
<keyword evidence="4" id="KW-0997">Cell inner membrane</keyword>
<evidence type="ECO:0000256" key="7">
    <source>
        <dbReference type="ARBA" id="ARBA00022989"/>
    </source>
</evidence>
<dbReference type="RefSeq" id="WP_191286417.1">
    <property type="nucleotide sequence ID" value="NZ_BNCH01000004.1"/>
</dbReference>
<keyword evidence="11 12" id="KW-0472">Membrane</keyword>
<dbReference type="CDD" id="cd03512">
    <property type="entry name" value="Alkane-hydroxylase"/>
    <property type="match status" value="1"/>
</dbReference>
<accession>A0ABQ3J3Y2</accession>
<keyword evidence="8" id="KW-0560">Oxidoreductase</keyword>
<keyword evidence="5 12" id="KW-0812">Transmembrane</keyword>
<keyword evidence="10" id="KW-0503">Monooxygenase</keyword>
<dbReference type="InterPro" id="IPR005804">
    <property type="entry name" value="FA_desaturase_dom"/>
</dbReference>
<comment type="similarity">
    <text evidence="2">Belongs to the fatty acid desaturase type 1 family. AlkB subfamily.</text>
</comment>
<evidence type="ECO:0000256" key="5">
    <source>
        <dbReference type="ARBA" id="ARBA00022692"/>
    </source>
</evidence>
<dbReference type="PANTHER" id="PTHR38674:SF1">
    <property type="entry name" value="ALKANE 1-MONOOXYGENASE 1"/>
    <property type="match status" value="1"/>
</dbReference>
<feature type="domain" description="Fatty acid desaturase" evidence="13">
    <location>
        <begin position="99"/>
        <end position="319"/>
    </location>
</feature>
<evidence type="ECO:0000313" key="15">
    <source>
        <dbReference type="Proteomes" id="UP000609802"/>
    </source>
</evidence>
<proteinExistence type="inferred from homology"/>
<evidence type="ECO:0000313" key="14">
    <source>
        <dbReference type="EMBL" id="GHE99523.1"/>
    </source>
</evidence>
<comment type="caution">
    <text evidence="14">The sequence shown here is derived from an EMBL/GenBank/DDBJ whole genome shotgun (WGS) entry which is preliminary data.</text>
</comment>
<name>A0ABQ3J3Y2_9RHOB</name>
<keyword evidence="7 12" id="KW-1133">Transmembrane helix</keyword>
<gene>
    <name evidence="14" type="ORF">GCM10016455_20360</name>
</gene>
<feature type="transmembrane region" description="Helical" evidence="12">
    <location>
        <begin position="97"/>
        <end position="116"/>
    </location>
</feature>
<keyword evidence="15" id="KW-1185">Reference proteome</keyword>
<keyword evidence="3" id="KW-1003">Cell membrane</keyword>
<evidence type="ECO:0000256" key="6">
    <source>
        <dbReference type="ARBA" id="ARBA00022723"/>
    </source>
</evidence>
<dbReference type="PANTHER" id="PTHR38674">
    <property type="entry name" value="ALKANE 1-MONOOXYGENASE 1"/>
    <property type="match status" value="1"/>
</dbReference>
<evidence type="ECO:0000256" key="12">
    <source>
        <dbReference type="SAM" id="Phobius"/>
    </source>
</evidence>
<keyword evidence="9" id="KW-0408">Iron</keyword>
<evidence type="ECO:0000256" key="9">
    <source>
        <dbReference type="ARBA" id="ARBA00023004"/>
    </source>
</evidence>
<evidence type="ECO:0000256" key="10">
    <source>
        <dbReference type="ARBA" id="ARBA00023033"/>
    </source>
</evidence>
<organism evidence="14 15">
    <name type="scientific">Aliiroseovarius zhejiangensis</name>
    <dbReference type="NCBI Taxonomy" id="1632025"/>
    <lineage>
        <taxon>Bacteria</taxon>
        <taxon>Pseudomonadati</taxon>
        <taxon>Pseudomonadota</taxon>
        <taxon>Alphaproteobacteria</taxon>
        <taxon>Rhodobacterales</taxon>
        <taxon>Paracoccaceae</taxon>
        <taxon>Aliiroseovarius</taxon>
    </lineage>
</organism>
<dbReference type="Pfam" id="PF00487">
    <property type="entry name" value="FA_desaturase"/>
    <property type="match status" value="1"/>
</dbReference>
<evidence type="ECO:0000256" key="4">
    <source>
        <dbReference type="ARBA" id="ARBA00022519"/>
    </source>
</evidence>
<feature type="transmembrane region" description="Helical" evidence="12">
    <location>
        <begin position="208"/>
        <end position="237"/>
    </location>
</feature>
<evidence type="ECO:0000256" key="2">
    <source>
        <dbReference type="ARBA" id="ARBA00010823"/>
    </source>
</evidence>
<keyword evidence="6" id="KW-0479">Metal-binding</keyword>